<feature type="region of interest" description="Disordered" evidence="1">
    <location>
        <begin position="1"/>
        <end position="205"/>
    </location>
</feature>
<gene>
    <name evidence="3" type="ORF">Clacol_000745</name>
</gene>
<dbReference type="Gene3D" id="1.10.220.20">
    <property type="match status" value="1"/>
</dbReference>
<feature type="compositionally biased region" description="Low complexity" evidence="1">
    <location>
        <begin position="47"/>
        <end position="64"/>
    </location>
</feature>
<feature type="compositionally biased region" description="Low complexity" evidence="1">
    <location>
        <begin position="567"/>
        <end position="579"/>
    </location>
</feature>
<dbReference type="Gene3D" id="2.30.29.30">
    <property type="entry name" value="Pleckstrin-homology domain (PH domain)/Phosphotyrosine-binding domain (PTB)"/>
    <property type="match status" value="1"/>
</dbReference>
<feature type="compositionally biased region" description="Low complexity" evidence="1">
    <location>
        <begin position="72"/>
        <end position="83"/>
    </location>
</feature>
<dbReference type="Proteomes" id="UP001050691">
    <property type="component" value="Unassembled WGS sequence"/>
</dbReference>
<feature type="compositionally biased region" description="Polar residues" evidence="1">
    <location>
        <begin position="293"/>
        <end position="304"/>
    </location>
</feature>
<dbReference type="Pfam" id="PF01369">
    <property type="entry name" value="Sec7"/>
    <property type="match status" value="1"/>
</dbReference>
<feature type="compositionally biased region" description="Basic and acidic residues" evidence="1">
    <location>
        <begin position="868"/>
        <end position="877"/>
    </location>
</feature>
<dbReference type="SMART" id="SM00222">
    <property type="entry name" value="Sec7"/>
    <property type="match status" value="1"/>
</dbReference>
<dbReference type="EMBL" id="BPWL01000001">
    <property type="protein sequence ID" value="GJJ06553.1"/>
    <property type="molecule type" value="Genomic_DNA"/>
</dbReference>
<sequence length="1640" mass="180223">MQPSNAEVRAGAVAKLKRATSLPRIKGGRRPPMPPDDPEKPAELPETNNSQDTSQNSSPNTSNNADLPLQTLQPHPHQHSNPQSSPPSPPASTTAAQLPPPDQEEVQGGHDPPDEPNNDDEPNGQSFSPPPTPTKRKRRSRSRTRTRSKDFKSKTPPPLEESSPEAKHSFLPTDDDIPLPSTIPSRPSPLPPGARLPLPFTPPTAPSTPVPFGVGVPTLQDIQQMVGAGLFRSQSARANAMIKLIGGMDSAVPTLPLSNSISRSNTVTGTTSDTEQRAAARQRMMGRLKNRVGGNQTDDLTTSGGEDGPITPKKKRRRSRKSSNPAPAPVNGNSVIDDRDDRDGSISTTDTNPTCASPDTGPSSRHLTPTPQIPPDMLPSIPFFSYQPSQPQLHNTLLPVQAPSPPPESEEPQPMQQPTPPSHTLPQWTFQLDSPPLPRRKHDDVVIEEDDPSVGSDAPRSPSPLPHPNLQDESLNMNGINGRLPHTSDAPSTMSAFSGQDISVIMTADIVPLPYRQDFPKTPFTTPLTEHLSRDEEEEEEIVVWHEKNVNGSRSNERMNVATAPASSSNIIETSTSESLLPPESMSDARLQPSPAPPFSSEDDEFPLSAPSRQLAPSPQDLRATSPSPVGRDMYPPAPSPSSAVALSQTTNTRESASSLEPMGGIGNFSNTTGIFKRESYTDVGTDYEDVHTDKETTKEKMGWASKLKKTLVERSGSITGRRSRANSTTKRESATSGVSKVEVYKYDHPSTAPPSAWSSPTLPYSQLTESSRTQPPGQITVPASSSMHSFMPVSPHRRGQSPIPPASPAEMSKYGANDKLAPFPGLLKLDEERRRQQQRTRRMSMSSPNLPGDVAAAAAAEAVLHTDNEIEVEKRERKLSHQYSDTGLLQKFRNPDSESISPTSPSTPHTAPVNGTSHKSGTLGSSWLPMSRNDLRKWYKANKINNSTPSPKITTAIISPPVTPNDKLELPTSRPGSRQQKFTDIFHQNKRNNNGSPTDFEDMSNPSTTPKSSHVKMRLDSSDIADLSHDSYVGHQPSPSLAQDSMAMRMRSQQQVSISSSTDSYYKRENETDGEGIASAPKASTSFSRPALSIIPEPLPSDRSWTPSASQTDSSLSYKPSESPETPSHPPERSSVVMQRLDSLLSREPSIQPIWSFLDEPPRKLIMSSSVTQIVDSETSRERFLFLFNDILVLAKPLEPTVMAMDRSFVVKNVIDLNTVQVIPNRRLSSIGMRHPFVQQFVRDFNENPDLAVANLLQSTGLEDDPVALGKLLFNTIELDRTRLGAYLAKKAKRTVLRTYIDCFGLAGIRIDQALRAFALTLRFPPDLPEHSLEHVLNMFAGRWFDANAKSVSHGKDLAMKLVRILVHLDNQLQKSMRVPHQAGYRDFSAEWEAMVRAVDPRGILPDDSIQDMYYSLWNNPIRWAADPQYRNQNITFKRAPPNHLVYRIQSDPITIRIQQPDPHLRIQLLSQDGLVFDPPELNFARSTEAAFRVTGSSLGPKSIIFSLLGPHAPFYRGLPYSKTIVVERSFMRNTFQIAFKDPDGSKRRYMFSTDDAVVCNQYMMNVQPPQPTPIKSSHNDLDLEMAEAQKAAKALSLTILREALSEKLSGHDLILICKQNSLVASVLPSVTSPPSKTP</sequence>
<reference evidence="3" key="1">
    <citation type="submission" date="2021-10" db="EMBL/GenBank/DDBJ databases">
        <title>De novo Genome Assembly of Clathrus columnatus (Basidiomycota, Fungi) Using Illumina and Nanopore Sequence Data.</title>
        <authorList>
            <person name="Ogiso-Tanaka E."/>
            <person name="Itagaki H."/>
            <person name="Hosoya T."/>
            <person name="Hosaka K."/>
        </authorList>
    </citation>
    <scope>NUCLEOTIDE SEQUENCE</scope>
    <source>
        <strain evidence="3">MO-923</strain>
    </source>
</reference>
<dbReference type="InterPro" id="IPR000904">
    <property type="entry name" value="Sec7_dom"/>
</dbReference>
<feature type="region of interest" description="Disordered" evidence="1">
    <location>
        <begin position="552"/>
        <end position="673"/>
    </location>
</feature>
<protein>
    <recommendedName>
        <fullName evidence="2">SEC7 domain-containing protein</fullName>
    </recommendedName>
</protein>
<dbReference type="InterPro" id="IPR035999">
    <property type="entry name" value="Sec7_dom_sf"/>
</dbReference>
<organism evidence="3 4">
    <name type="scientific">Clathrus columnatus</name>
    <dbReference type="NCBI Taxonomy" id="1419009"/>
    <lineage>
        <taxon>Eukaryota</taxon>
        <taxon>Fungi</taxon>
        <taxon>Dikarya</taxon>
        <taxon>Basidiomycota</taxon>
        <taxon>Agaricomycotina</taxon>
        <taxon>Agaricomycetes</taxon>
        <taxon>Phallomycetidae</taxon>
        <taxon>Phallales</taxon>
        <taxon>Clathraceae</taxon>
        <taxon>Clathrus</taxon>
    </lineage>
</organism>
<feature type="compositionally biased region" description="Pro residues" evidence="1">
    <location>
        <begin position="186"/>
        <end position="205"/>
    </location>
</feature>
<feature type="region of interest" description="Disordered" evidence="1">
    <location>
        <begin position="257"/>
        <end position="474"/>
    </location>
</feature>
<accession>A0AAV5A1P3</accession>
<feature type="region of interest" description="Disordered" evidence="1">
    <location>
        <begin position="1048"/>
        <end position="1135"/>
    </location>
</feature>
<feature type="compositionally biased region" description="Polar residues" evidence="1">
    <location>
        <begin position="717"/>
        <end position="739"/>
    </location>
</feature>
<feature type="compositionally biased region" description="Polar residues" evidence="1">
    <location>
        <begin position="944"/>
        <end position="958"/>
    </location>
</feature>
<feature type="compositionally biased region" description="Polar residues" evidence="1">
    <location>
        <begin position="257"/>
        <end position="273"/>
    </location>
</feature>
<comment type="caution">
    <text evidence="3">The sequence shown here is derived from an EMBL/GenBank/DDBJ whole genome shotgun (WGS) entry which is preliminary data.</text>
</comment>
<feature type="compositionally biased region" description="Basic residues" evidence="1">
    <location>
        <begin position="312"/>
        <end position="321"/>
    </location>
</feature>
<evidence type="ECO:0000256" key="1">
    <source>
        <dbReference type="SAM" id="MobiDB-lite"/>
    </source>
</evidence>
<dbReference type="InterPro" id="IPR011993">
    <property type="entry name" value="PH-like_dom_sf"/>
</dbReference>
<feature type="compositionally biased region" description="Basic residues" evidence="1">
    <location>
        <begin position="134"/>
        <end position="146"/>
    </location>
</feature>
<dbReference type="SUPFAM" id="SSF50729">
    <property type="entry name" value="PH domain-like"/>
    <property type="match status" value="1"/>
</dbReference>
<feature type="domain" description="SEC7" evidence="2">
    <location>
        <begin position="1228"/>
        <end position="1421"/>
    </location>
</feature>
<feature type="compositionally biased region" description="Polar residues" evidence="1">
    <location>
        <begin position="649"/>
        <end position="659"/>
    </location>
</feature>
<feature type="compositionally biased region" description="Polar residues" evidence="1">
    <location>
        <begin position="351"/>
        <end position="370"/>
    </location>
</feature>
<feature type="compositionally biased region" description="Polar residues" evidence="1">
    <location>
        <begin position="914"/>
        <end position="926"/>
    </location>
</feature>
<feature type="compositionally biased region" description="Low complexity" evidence="1">
    <location>
        <begin position="750"/>
        <end position="762"/>
    </location>
</feature>
<evidence type="ECO:0000313" key="3">
    <source>
        <dbReference type="EMBL" id="GJJ06553.1"/>
    </source>
</evidence>
<dbReference type="GO" id="GO:0032012">
    <property type="term" value="P:regulation of ARF protein signal transduction"/>
    <property type="evidence" value="ECO:0007669"/>
    <property type="project" value="InterPro"/>
</dbReference>
<feature type="compositionally biased region" description="Polar residues" evidence="1">
    <location>
        <begin position="1104"/>
        <end position="1119"/>
    </location>
</feature>
<feature type="compositionally biased region" description="Low complexity" evidence="1">
    <location>
        <begin position="898"/>
        <end position="913"/>
    </location>
</feature>
<feature type="region of interest" description="Disordered" evidence="1">
    <location>
        <begin position="714"/>
        <end position="852"/>
    </location>
</feature>
<feature type="compositionally biased region" description="Polar residues" evidence="1">
    <location>
        <begin position="611"/>
        <end position="628"/>
    </location>
</feature>
<dbReference type="SUPFAM" id="SSF48425">
    <property type="entry name" value="Sec7 domain"/>
    <property type="match status" value="1"/>
</dbReference>
<dbReference type="Gene3D" id="1.10.1000.11">
    <property type="entry name" value="Arf Nucleotide-binding Site Opener,domain 2"/>
    <property type="match status" value="1"/>
</dbReference>
<feature type="compositionally biased region" description="Polar residues" evidence="1">
    <location>
        <begin position="386"/>
        <end position="395"/>
    </location>
</feature>
<evidence type="ECO:0000259" key="2">
    <source>
        <dbReference type="PROSITE" id="PS50190"/>
    </source>
</evidence>
<feature type="region of interest" description="Disordered" evidence="1">
    <location>
        <begin position="944"/>
        <end position="1016"/>
    </location>
</feature>
<dbReference type="PROSITE" id="PS50190">
    <property type="entry name" value="SEC7"/>
    <property type="match status" value="1"/>
</dbReference>
<feature type="compositionally biased region" description="Polar residues" evidence="1">
    <location>
        <begin position="1052"/>
        <end position="1065"/>
    </location>
</feature>
<name>A0AAV5A1P3_9AGAM</name>
<feature type="compositionally biased region" description="Polar residues" evidence="1">
    <location>
        <begin position="763"/>
        <end position="789"/>
    </location>
</feature>
<dbReference type="GO" id="GO:0005085">
    <property type="term" value="F:guanyl-nucleotide exchange factor activity"/>
    <property type="evidence" value="ECO:0007669"/>
    <property type="project" value="InterPro"/>
</dbReference>
<keyword evidence="4" id="KW-1185">Reference proteome</keyword>
<evidence type="ECO:0000313" key="4">
    <source>
        <dbReference type="Proteomes" id="UP001050691"/>
    </source>
</evidence>
<dbReference type="InterPro" id="IPR023394">
    <property type="entry name" value="Sec7_C_sf"/>
</dbReference>
<feature type="region of interest" description="Disordered" evidence="1">
    <location>
        <begin position="868"/>
        <end position="929"/>
    </location>
</feature>
<proteinExistence type="predicted"/>